<keyword evidence="4" id="KW-1003">Cell membrane</keyword>
<dbReference type="AlphaFoldDB" id="A0A0R1TQB1"/>
<dbReference type="PATRIC" id="fig|1423724.4.peg.931"/>
<evidence type="ECO:0000256" key="8">
    <source>
        <dbReference type="RuleBase" id="RU363032"/>
    </source>
</evidence>
<dbReference type="OrthoDB" id="9793490at2"/>
<proteinExistence type="inferred from homology"/>
<dbReference type="PROSITE" id="PS50928">
    <property type="entry name" value="ABC_TM1"/>
    <property type="match status" value="1"/>
</dbReference>
<organism evidence="10 11">
    <name type="scientific">Ligilactobacillus apodemi DSM 16634 = JCM 16172</name>
    <dbReference type="NCBI Taxonomy" id="1423724"/>
    <lineage>
        <taxon>Bacteria</taxon>
        <taxon>Bacillati</taxon>
        <taxon>Bacillota</taxon>
        <taxon>Bacilli</taxon>
        <taxon>Lactobacillales</taxon>
        <taxon>Lactobacillaceae</taxon>
        <taxon>Ligilactobacillus</taxon>
    </lineage>
</organism>
<evidence type="ECO:0000259" key="9">
    <source>
        <dbReference type="PROSITE" id="PS50928"/>
    </source>
</evidence>
<evidence type="ECO:0000256" key="3">
    <source>
        <dbReference type="ARBA" id="ARBA00022448"/>
    </source>
</evidence>
<evidence type="ECO:0000256" key="4">
    <source>
        <dbReference type="ARBA" id="ARBA00022475"/>
    </source>
</evidence>
<dbReference type="Gene3D" id="1.10.3720.10">
    <property type="entry name" value="MetI-like"/>
    <property type="match status" value="1"/>
</dbReference>
<evidence type="ECO:0000256" key="1">
    <source>
        <dbReference type="ARBA" id="ARBA00004651"/>
    </source>
</evidence>
<name>A0A0R1TQB1_9LACO</name>
<keyword evidence="3 8" id="KW-0813">Transport</keyword>
<protein>
    <submittedName>
        <fullName evidence="10">Abc superfamily atp binding cassette transporter, membrane protein</fullName>
    </submittedName>
</protein>
<keyword evidence="7 8" id="KW-0472">Membrane</keyword>
<feature type="transmembrane region" description="Helical" evidence="8">
    <location>
        <begin position="72"/>
        <end position="91"/>
    </location>
</feature>
<dbReference type="FunFam" id="1.10.3720.10:FF:000002">
    <property type="entry name" value="D-methionine ABC transporter permease MetI"/>
    <property type="match status" value="1"/>
</dbReference>
<dbReference type="InterPro" id="IPR035906">
    <property type="entry name" value="MetI-like_sf"/>
</dbReference>
<dbReference type="CDD" id="cd06261">
    <property type="entry name" value="TM_PBP2"/>
    <property type="match status" value="1"/>
</dbReference>
<evidence type="ECO:0000256" key="7">
    <source>
        <dbReference type="ARBA" id="ARBA00023136"/>
    </source>
</evidence>
<sequence>MQALLEKYLPNVVSDPQIFVDATIQTIYMTFWAAIFGGGLGLILGVILVVTRPGGLYENKTLFWILDKFVNLIRSIPFIILLALLAVITQFIVGTTIGAKAALVPLVATVIPFFARQVETALLEVDPGLIEAAQAMGLSRLGIICRVYLREGLVGIVRVSALTMISLIGLTAMAGAVGAGGLGDLAISQGYNRFENDVTFVATLLILILVFLSQFISNLIIKKISHQ</sequence>
<evidence type="ECO:0000313" key="10">
    <source>
        <dbReference type="EMBL" id="KRL83633.1"/>
    </source>
</evidence>
<dbReference type="Pfam" id="PF00528">
    <property type="entry name" value="BPD_transp_1"/>
    <property type="match status" value="1"/>
</dbReference>
<dbReference type="EMBL" id="AZFT01000053">
    <property type="protein sequence ID" value="KRL83633.1"/>
    <property type="molecule type" value="Genomic_DNA"/>
</dbReference>
<feature type="transmembrane region" description="Helical" evidence="8">
    <location>
        <begin position="29"/>
        <end position="51"/>
    </location>
</feature>
<dbReference type="RefSeq" id="WP_035459754.1">
    <property type="nucleotide sequence ID" value="NZ_AZFT01000053.1"/>
</dbReference>
<dbReference type="InterPro" id="IPR051322">
    <property type="entry name" value="AA_ABC_Transporter_Permease"/>
</dbReference>
<dbReference type="PANTHER" id="PTHR30450">
    <property type="entry name" value="ABC TRANSPORTER PERMEASE"/>
    <property type="match status" value="1"/>
</dbReference>
<dbReference type="STRING" id="1423724.FC32_GL000891"/>
<feature type="domain" description="ABC transmembrane type-1" evidence="9">
    <location>
        <begin position="23"/>
        <end position="217"/>
    </location>
</feature>
<dbReference type="GO" id="GO:0005886">
    <property type="term" value="C:plasma membrane"/>
    <property type="evidence" value="ECO:0007669"/>
    <property type="project" value="UniProtKB-SubCell"/>
</dbReference>
<evidence type="ECO:0000256" key="5">
    <source>
        <dbReference type="ARBA" id="ARBA00022692"/>
    </source>
</evidence>
<keyword evidence="6 8" id="KW-1133">Transmembrane helix</keyword>
<comment type="caution">
    <text evidence="10">The sequence shown here is derived from an EMBL/GenBank/DDBJ whole genome shotgun (WGS) entry which is preliminary data.</text>
</comment>
<keyword evidence="5 8" id="KW-0812">Transmembrane</keyword>
<reference evidence="10 11" key="1">
    <citation type="journal article" date="2015" name="Genome Announc.">
        <title>Expanding the biotechnology potential of lactobacilli through comparative genomics of 213 strains and associated genera.</title>
        <authorList>
            <person name="Sun Z."/>
            <person name="Harris H.M."/>
            <person name="McCann A."/>
            <person name="Guo C."/>
            <person name="Argimon S."/>
            <person name="Zhang W."/>
            <person name="Yang X."/>
            <person name="Jeffery I.B."/>
            <person name="Cooney J.C."/>
            <person name="Kagawa T.F."/>
            <person name="Liu W."/>
            <person name="Song Y."/>
            <person name="Salvetti E."/>
            <person name="Wrobel A."/>
            <person name="Rasinkangas P."/>
            <person name="Parkhill J."/>
            <person name="Rea M.C."/>
            <person name="O'Sullivan O."/>
            <person name="Ritari J."/>
            <person name="Douillard F.P."/>
            <person name="Paul Ross R."/>
            <person name="Yang R."/>
            <person name="Briner A.E."/>
            <person name="Felis G.E."/>
            <person name="de Vos W.M."/>
            <person name="Barrangou R."/>
            <person name="Klaenhammer T.R."/>
            <person name="Caufield P.W."/>
            <person name="Cui Y."/>
            <person name="Zhang H."/>
            <person name="O'Toole P.W."/>
        </authorList>
    </citation>
    <scope>NUCLEOTIDE SEQUENCE [LARGE SCALE GENOMIC DNA]</scope>
    <source>
        <strain evidence="10 11">DSM 16634</strain>
    </source>
</reference>
<evidence type="ECO:0000256" key="6">
    <source>
        <dbReference type="ARBA" id="ARBA00022989"/>
    </source>
</evidence>
<feature type="transmembrane region" description="Helical" evidence="8">
    <location>
        <begin position="156"/>
        <end position="178"/>
    </location>
</feature>
<dbReference type="Proteomes" id="UP000051324">
    <property type="component" value="Unassembled WGS sequence"/>
</dbReference>
<evidence type="ECO:0000313" key="11">
    <source>
        <dbReference type="Proteomes" id="UP000051324"/>
    </source>
</evidence>
<dbReference type="PANTHER" id="PTHR30450:SF1">
    <property type="entry name" value="D-METHIONINE TRANSPORT SYSTEM PERMEASE PROTEIN METI-RELATED"/>
    <property type="match status" value="1"/>
</dbReference>
<dbReference type="GO" id="GO:0048473">
    <property type="term" value="P:D-methionine transmembrane transport"/>
    <property type="evidence" value="ECO:0007669"/>
    <property type="project" value="TreeGrafter"/>
</dbReference>
<accession>A0A0R1TQB1</accession>
<dbReference type="eggNOG" id="COG2011">
    <property type="taxonomic scope" value="Bacteria"/>
</dbReference>
<dbReference type="SUPFAM" id="SSF161098">
    <property type="entry name" value="MetI-like"/>
    <property type="match status" value="1"/>
</dbReference>
<gene>
    <name evidence="10" type="ORF">FC32_GL000891</name>
</gene>
<feature type="transmembrane region" description="Helical" evidence="8">
    <location>
        <begin position="97"/>
        <end position="115"/>
    </location>
</feature>
<dbReference type="InterPro" id="IPR000515">
    <property type="entry name" value="MetI-like"/>
</dbReference>
<evidence type="ECO:0000256" key="2">
    <source>
        <dbReference type="ARBA" id="ARBA00007069"/>
    </source>
</evidence>
<keyword evidence="11" id="KW-1185">Reference proteome</keyword>
<comment type="subcellular location">
    <subcellularLocation>
        <location evidence="1 8">Cell membrane</location>
        <topology evidence="1 8">Multi-pass membrane protein</topology>
    </subcellularLocation>
</comment>
<comment type="similarity">
    <text evidence="2">Belongs to the binding-protein-dependent transport system permease family. CysTW subfamily.</text>
</comment>
<feature type="transmembrane region" description="Helical" evidence="8">
    <location>
        <begin position="198"/>
        <end position="221"/>
    </location>
</feature>